<reference evidence="2" key="1">
    <citation type="submission" date="2019-08" db="EMBL/GenBank/DDBJ databases">
        <authorList>
            <person name="Kucharzyk K."/>
            <person name="Murdoch R.W."/>
            <person name="Higgins S."/>
            <person name="Loffler F."/>
        </authorList>
    </citation>
    <scope>NUCLEOTIDE SEQUENCE</scope>
</reference>
<accession>A0A645F8Z2</accession>
<evidence type="ECO:0000313" key="2">
    <source>
        <dbReference type="EMBL" id="MPN10771.1"/>
    </source>
</evidence>
<sequence length="79" mass="9364">MQPLSYCFQIILRSHLYGCDYHEHKQQNSEKLSVFHIVLFYQIYAKILACALNISILHVAKIKTIKNVQKKKKSYPHLF</sequence>
<evidence type="ECO:0000256" key="1">
    <source>
        <dbReference type="SAM" id="Phobius"/>
    </source>
</evidence>
<keyword evidence="1" id="KW-0472">Membrane</keyword>
<feature type="transmembrane region" description="Helical" evidence="1">
    <location>
        <begin position="39"/>
        <end position="60"/>
    </location>
</feature>
<gene>
    <name evidence="2" type="ORF">SDC9_158068</name>
</gene>
<dbReference type="AlphaFoldDB" id="A0A645F8Z2"/>
<dbReference type="EMBL" id="VSSQ01056946">
    <property type="protein sequence ID" value="MPN10771.1"/>
    <property type="molecule type" value="Genomic_DNA"/>
</dbReference>
<keyword evidence="1" id="KW-1133">Transmembrane helix</keyword>
<protein>
    <submittedName>
        <fullName evidence="2">Uncharacterized protein</fullName>
    </submittedName>
</protein>
<proteinExistence type="predicted"/>
<name>A0A645F8Z2_9ZZZZ</name>
<organism evidence="2">
    <name type="scientific">bioreactor metagenome</name>
    <dbReference type="NCBI Taxonomy" id="1076179"/>
    <lineage>
        <taxon>unclassified sequences</taxon>
        <taxon>metagenomes</taxon>
        <taxon>ecological metagenomes</taxon>
    </lineage>
</organism>
<comment type="caution">
    <text evidence="2">The sequence shown here is derived from an EMBL/GenBank/DDBJ whole genome shotgun (WGS) entry which is preliminary data.</text>
</comment>
<keyword evidence="1" id="KW-0812">Transmembrane</keyword>